<dbReference type="PROSITE" id="PS51257">
    <property type="entry name" value="PROKAR_LIPOPROTEIN"/>
    <property type="match status" value="1"/>
</dbReference>
<protein>
    <submittedName>
        <fullName evidence="4">SCP domain-containing protein</fullName>
    </submittedName>
</protein>
<name>A0A0R3VYT9_TAEAS</name>
<accession>A0A0R3VYT9</accession>
<dbReference type="Gene3D" id="3.40.33.10">
    <property type="entry name" value="CAP"/>
    <property type="match status" value="1"/>
</dbReference>
<gene>
    <name evidence="2" type="ORF">TASK_LOCUS2584</name>
</gene>
<organism evidence="4">
    <name type="scientific">Taenia asiatica</name>
    <name type="common">Asian tapeworm</name>
    <dbReference type="NCBI Taxonomy" id="60517"/>
    <lineage>
        <taxon>Eukaryota</taxon>
        <taxon>Metazoa</taxon>
        <taxon>Spiralia</taxon>
        <taxon>Lophotrochozoa</taxon>
        <taxon>Platyhelminthes</taxon>
        <taxon>Cestoda</taxon>
        <taxon>Eucestoda</taxon>
        <taxon>Cyclophyllidea</taxon>
        <taxon>Taeniidae</taxon>
        <taxon>Taenia</taxon>
    </lineage>
</organism>
<evidence type="ECO:0000313" key="3">
    <source>
        <dbReference type="Proteomes" id="UP000282613"/>
    </source>
</evidence>
<keyword evidence="3" id="KW-1185">Reference proteome</keyword>
<evidence type="ECO:0000313" key="4">
    <source>
        <dbReference type="WBParaSite" id="TASK_0000258301-mRNA-1"/>
    </source>
</evidence>
<sequence length="158" mass="17991">MRLAIGFLFLLLADVFVRACCLTVLLSAAACWRPTNVDRARVLELHHRTREDVIPTAGNMRLLMISSHASEVGCAIGKRNDAVPGWPNPQYVTVCAYRPRGNFATKRPYRSAPSCYYCRMDEYCYRNQCVKNPQFNHVYPINNLPKPEDREVPKCAVV</sequence>
<reference evidence="2 3" key="2">
    <citation type="submission" date="2018-11" db="EMBL/GenBank/DDBJ databases">
        <authorList>
            <consortium name="Pathogen Informatics"/>
        </authorList>
    </citation>
    <scope>NUCLEOTIDE SEQUENCE [LARGE SCALE GENOMIC DNA]</scope>
</reference>
<dbReference type="Proteomes" id="UP000282613">
    <property type="component" value="Unassembled WGS sequence"/>
</dbReference>
<dbReference type="SUPFAM" id="SSF55797">
    <property type="entry name" value="PR-1-like"/>
    <property type="match status" value="1"/>
</dbReference>
<dbReference type="InterPro" id="IPR035940">
    <property type="entry name" value="CAP_sf"/>
</dbReference>
<evidence type="ECO:0000256" key="1">
    <source>
        <dbReference type="SAM" id="SignalP"/>
    </source>
</evidence>
<reference evidence="4" key="1">
    <citation type="submission" date="2017-02" db="UniProtKB">
        <authorList>
            <consortium name="WormBaseParasite"/>
        </authorList>
    </citation>
    <scope>IDENTIFICATION</scope>
</reference>
<feature type="chain" id="PRO_5043132544" evidence="1">
    <location>
        <begin position="20"/>
        <end position="158"/>
    </location>
</feature>
<dbReference type="EMBL" id="UYRS01002103">
    <property type="protein sequence ID" value="VDK25575.1"/>
    <property type="molecule type" value="Genomic_DNA"/>
</dbReference>
<dbReference type="AlphaFoldDB" id="A0A0R3VYT9"/>
<feature type="signal peptide" evidence="1">
    <location>
        <begin position="1"/>
        <end position="19"/>
    </location>
</feature>
<keyword evidence="1" id="KW-0732">Signal</keyword>
<evidence type="ECO:0000313" key="2">
    <source>
        <dbReference type="EMBL" id="VDK25575.1"/>
    </source>
</evidence>
<dbReference type="WBParaSite" id="TASK_0000258301-mRNA-1">
    <property type="protein sequence ID" value="TASK_0000258301-mRNA-1"/>
    <property type="gene ID" value="TASK_0000258301"/>
</dbReference>
<proteinExistence type="predicted"/>